<evidence type="ECO:0000313" key="5">
    <source>
        <dbReference type="EMBL" id="CAJ1950777.1"/>
    </source>
</evidence>
<dbReference type="Pfam" id="PF23598">
    <property type="entry name" value="LRR_14"/>
    <property type="match status" value="1"/>
</dbReference>
<dbReference type="FunFam" id="1.10.10.10:FF:000322">
    <property type="entry name" value="Probable disease resistance protein At1g63360"/>
    <property type="match status" value="1"/>
</dbReference>
<dbReference type="PANTHER" id="PTHR23155">
    <property type="entry name" value="DISEASE RESISTANCE PROTEIN RP"/>
    <property type="match status" value="1"/>
</dbReference>
<sequence length="284" mass="33540">MTQKNLSWVLERINHGHYKAERLQAWEKNKQELSETMTNCLYYFTLFPTDFEIPTRRLVNLWVAEELVKQNKQQTAEDIAERCIQDLRDCNMIQVMALKSNSKIKTCCLPSMLREIILQDSDRTNRSHYSGAHLERRYDDRGLDENSENEFSKKGIPLSVFSLTSERGKNKEKILSTGIASEQLRDVRVLDIERIFRPQLPQTLCKLTHITYLSLRWTYLEEFPPFIGKLVNLETLDLKHICIRVLPSSIWKLKKLRNLYLNHKYRSRVEGKLRGDDQENVHTL</sequence>
<evidence type="ECO:0000256" key="1">
    <source>
        <dbReference type="ARBA" id="ARBA00022737"/>
    </source>
</evidence>
<dbReference type="InterPro" id="IPR032675">
    <property type="entry name" value="LRR_dom_sf"/>
</dbReference>
<keyword evidence="6" id="KW-1185">Reference proteome</keyword>
<dbReference type="EMBL" id="OY731401">
    <property type="protein sequence ID" value="CAJ1950777.1"/>
    <property type="molecule type" value="Genomic_DNA"/>
</dbReference>
<evidence type="ECO:0000259" key="3">
    <source>
        <dbReference type="Pfam" id="PF23559"/>
    </source>
</evidence>
<name>A0AA86VJK1_9FABA</name>
<dbReference type="SUPFAM" id="SSF52058">
    <property type="entry name" value="L domain-like"/>
    <property type="match status" value="1"/>
</dbReference>
<reference evidence="5" key="1">
    <citation type="submission" date="2023-10" db="EMBL/GenBank/DDBJ databases">
        <authorList>
            <person name="Domelevo Entfellner J.-B."/>
        </authorList>
    </citation>
    <scope>NUCLEOTIDE SEQUENCE</scope>
</reference>
<proteinExistence type="predicted"/>
<keyword evidence="2" id="KW-0611">Plant defense</keyword>
<accession>A0AA86VJK1</accession>
<protein>
    <submittedName>
        <fullName evidence="5">Uncharacterized protein</fullName>
    </submittedName>
</protein>
<dbReference type="Proteomes" id="UP001189624">
    <property type="component" value="Chromosome 4"/>
</dbReference>
<dbReference type="InterPro" id="IPR058922">
    <property type="entry name" value="WHD_DRP"/>
</dbReference>
<organism evidence="5 6">
    <name type="scientific">Sphenostylis stenocarpa</name>
    <dbReference type="NCBI Taxonomy" id="92480"/>
    <lineage>
        <taxon>Eukaryota</taxon>
        <taxon>Viridiplantae</taxon>
        <taxon>Streptophyta</taxon>
        <taxon>Embryophyta</taxon>
        <taxon>Tracheophyta</taxon>
        <taxon>Spermatophyta</taxon>
        <taxon>Magnoliopsida</taxon>
        <taxon>eudicotyledons</taxon>
        <taxon>Gunneridae</taxon>
        <taxon>Pentapetalae</taxon>
        <taxon>rosids</taxon>
        <taxon>fabids</taxon>
        <taxon>Fabales</taxon>
        <taxon>Fabaceae</taxon>
        <taxon>Papilionoideae</taxon>
        <taxon>50 kb inversion clade</taxon>
        <taxon>NPAAA clade</taxon>
        <taxon>indigoferoid/millettioid clade</taxon>
        <taxon>Phaseoleae</taxon>
        <taxon>Sphenostylis</taxon>
    </lineage>
</organism>
<evidence type="ECO:0000313" key="6">
    <source>
        <dbReference type="Proteomes" id="UP001189624"/>
    </source>
</evidence>
<dbReference type="GO" id="GO:0098542">
    <property type="term" value="P:defense response to other organism"/>
    <property type="evidence" value="ECO:0007669"/>
    <property type="project" value="TreeGrafter"/>
</dbReference>
<feature type="domain" description="Disease resistance R13L4/SHOC-2-like LRR" evidence="4">
    <location>
        <begin position="183"/>
        <end position="266"/>
    </location>
</feature>
<dbReference type="InterPro" id="IPR055414">
    <property type="entry name" value="LRR_R13L4/SHOC2-like"/>
</dbReference>
<dbReference type="Gramene" id="rna-AYBTSS11_LOCUS14431">
    <property type="protein sequence ID" value="CAJ1950777.1"/>
    <property type="gene ID" value="gene-AYBTSS11_LOCUS14431"/>
</dbReference>
<feature type="domain" description="Disease resistance protein winged helix" evidence="3">
    <location>
        <begin position="46"/>
        <end position="117"/>
    </location>
</feature>
<dbReference type="InterPro" id="IPR044974">
    <property type="entry name" value="Disease_R_plants"/>
</dbReference>
<dbReference type="Gene3D" id="3.80.10.10">
    <property type="entry name" value="Ribonuclease Inhibitor"/>
    <property type="match status" value="1"/>
</dbReference>
<evidence type="ECO:0000259" key="4">
    <source>
        <dbReference type="Pfam" id="PF23598"/>
    </source>
</evidence>
<dbReference type="AlphaFoldDB" id="A0AA86VJK1"/>
<dbReference type="InterPro" id="IPR036388">
    <property type="entry name" value="WH-like_DNA-bd_sf"/>
</dbReference>
<evidence type="ECO:0000256" key="2">
    <source>
        <dbReference type="ARBA" id="ARBA00022821"/>
    </source>
</evidence>
<dbReference type="Gene3D" id="1.10.10.10">
    <property type="entry name" value="Winged helix-like DNA-binding domain superfamily/Winged helix DNA-binding domain"/>
    <property type="match status" value="1"/>
</dbReference>
<dbReference type="PANTHER" id="PTHR23155:SF955">
    <property type="entry name" value="AAA+ ATPASE DOMAIN-CONTAINING PROTEIN"/>
    <property type="match status" value="1"/>
</dbReference>
<keyword evidence="1" id="KW-0677">Repeat</keyword>
<gene>
    <name evidence="5" type="ORF">AYBTSS11_LOCUS14431</name>
</gene>
<dbReference type="Pfam" id="PF23559">
    <property type="entry name" value="WHD_DRP"/>
    <property type="match status" value="1"/>
</dbReference>